<dbReference type="eggNOG" id="KOG0698">
    <property type="taxonomic scope" value="Eukaryota"/>
</dbReference>
<evidence type="ECO:0000256" key="1">
    <source>
        <dbReference type="ARBA" id="ARBA00004170"/>
    </source>
</evidence>
<dbReference type="VEuPathDB" id="FungiDB:SDRG_08173"/>
<dbReference type="Proteomes" id="UP000030762">
    <property type="component" value="Unassembled WGS sequence"/>
</dbReference>
<evidence type="ECO:0000259" key="6">
    <source>
        <dbReference type="PROSITE" id="PS51746"/>
    </source>
</evidence>
<evidence type="ECO:0000256" key="5">
    <source>
        <dbReference type="RuleBase" id="RU003465"/>
    </source>
</evidence>
<comment type="similarity">
    <text evidence="5">Belongs to the PP2C family.</text>
</comment>
<reference evidence="7 8" key="1">
    <citation type="submission" date="2012-04" db="EMBL/GenBank/DDBJ databases">
        <title>The Genome Sequence of Saprolegnia declina VS20.</title>
        <authorList>
            <consortium name="The Broad Institute Genome Sequencing Platform"/>
            <person name="Russ C."/>
            <person name="Nusbaum C."/>
            <person name="Tyler B."/>
            <person name="van West P."/>
            <person name="Dieguez-Uribeondo J."/>
            <person name="de Bruijn I."/>
            <person name="Tripathy S."/>
            <person name="Jiang R."/>
            <person name="Young S.K."/>
            <person name="Zeng Q."/>
            <person name="Gargeya S."/>
            <person name="Fitzgerald M."/>
            <person name="Haas B."/>
            <person name="Abouelleil A."/>
            <person name="Alvarado L."/>
            <person name="Arachchi H.M."/>
            <person name="Berlin A."/>
            <person name="Chapman S.B."/>
            <person name="Goldberg J."/>
            <person name="Griggs A."/>
            <person name="Gujja S."/>
            <person name="Hansen M."/>
            <person name="Howarth C."/>
            <person name="Imamovic A."/>
            <person name="Larimer J."/>
            <person name="McCowen C."/>
            <person name="Montmayeur A."/>
            <person name="Murphy C."/>
            <person name="Neiman D."/>
            <person name="Pearson M."/>
            <person name="Priest M."/>
            <person name="Roberts A."/>
            <person name="Saif S."/>
            <person name="Shea T."/>
            <person name="Sisk P."/>
            <person name="Sykes S."/>
            <person name="Wortman J."/>
            <person name="Nusbaum C."/>
            <person name="Birren B."/>
        </authorList>
    </citation>
    <scope>NUCLEOTIDE SEQUENCE [LARGE SCALE GENOMIC DNA]</scope>
    <source>
        <strain evidence="7 8">VS20</strain>
    </source>
</reference>
<dbReference type="Pfam" id="PF00481">
    <property type="entry name" value="PP2C"/>
    <property type="match status" value="1"/>
</dbReference>
<dbReference type="SMART" id="SM00332">
    <property type="entry name" value="PP2Cc"/>
    <property type="match status" value="1"/>
</dbReference>
<dbReference type="InParanoid" id="T0RPH3"/>
<dbReference type="RefSeq" id="XP_008612265.1">
    <property type="nucleotide sequence ID" value="XM_008614043.1"/>
</dbReference>
<dbReference type="OMA" id="CTVVELH"/>
<feature type="domain" description="PPM-type phosphatase" evidence="6">
    <location>
        <begin position="9"/>
        <end position="303"/>
    </location>
</feature>
<dbReference type="PROSITE" id="PS01032">
    <property type="entry name" value="PPM_1"/>
    <property type="match status" value="1"/>
</dbReference>
<organism evidence="7 8">
    <name type="scientific">Saprolegnia diclina (strain VS20)</name>
    <dbReference type="NCBI Taxonomy" id="1156394"/>
    <lineage>
        <taxon>Eukaryota</taxon>
        <taxon>Sar</taxon>
        <taxon>Stramenopiles</taxon>
        <taxon>Oomycota</taxon>
        <taxon>Saprolegniomycetes</taxon>
        <taxon>Saprolegniales</taxon>
        <taxon>Saprolegniaceae</taxon>
        <taxon>Saprolegnia</taxon>
    </lineage>
</organism>
<dbReference type="GO" id="GO:0004722">
    <property type="term" value="F:protein serine/threonine phosphatase activity"/>
    <property type="evidence" value="ECO:0007669"/>
    <property type="project" value="InterPro"/>
</dbReference>
<dbReference type="GeneID" id="19948900"/>
<dbReference type="SUPFAM" id="SSF81606">
    <property type="entry name" value="PP2C-like"/>
    <property type="match status" value="1"/>
</dbReference>
<evidence type="ECO:0000313" key="7">
    <source>
        <dbReference type="EMBL" id="EQC34403.1"/>
    </source>
</evidence>
<dbReference type="PROSITE" id="PS51746">
    <property type="entry name" value="PPM_2"/>
    <property type="match status" value="1"/>
</dbReference>
<keyword evidence="2" id="KW-0479">Metal-binding</keyword>
<dbReference type="PANTHER" id="PTHR47992">
    <property type="entry name" value="PROTEIN PHOSPHATASE"/>
    <property type="match status" value="1"/>
</dbReference>
<dbReference type="OrthoDB" id="10264738at2759"/>
<dbReference type="STRING" id="1156394.T0RPH3"/>
<dbReference type="AlphaFoldDB" id="T0RPH3"/>
<dbReference type="CDD" id="cd00143">
    <property type="entry name" value="PP2Cc"/>
    <property type="match status" value="1"/>
</dbReference>
<dbReference type="InterPro" id="IPR036457">
    <property type="entry name" value="PPM-type-like_dom_sf"/>
</dbReference>
<evidence type="ECO:0000313" key="8">
    <source>
        <dbReference type="Proteomes" id="UP000030762"/>
    </source>
</evidence>
<dbReference type="EMBL" id="JH767155">
    <property type="protein sequence ID" value="EQC34403.1"/>
    <property type="molecule type" value="Genomic_DNA"/>
</dbReference>
<comment type="subcellular location">
    <subcellularLocation>
        <location evidence="1">Membrane</location>
        <topology evidence="1">Peripheral membrane protein</topology>
    </subcellularLocation>
</comment>
<dbReference type="InterPro" id="IPR001932">
    <property type="entry name" value="PPM-type_phosphatase-like_dom"/>
</dbReference>
<dbReference type="GO" id="GO:0016020">
    <property type="term" value="C:membrane"/>
    <property type="evidence" value="ECO:0007669"/>
    <property type="project" value="UniProtKB-SubCell"/>
</dbReference>
<sequence length="310" mass="33840">MQPALTVVDAYATTDIGNTRKDNEDEFCIALDLPLRTPCDIARRRSLFAVFDGHGGVRAATFLKTHLLSYLVQDPQYGQSTSDALASTLRRLDAAFLELARRHGGAIDGSTAIVVVLEQFDGDASPTLVCANLGDSRAVLMSHQRWEPLSRDQTASRADQQPLVYDNGGFVAFRNTYRAPTSELPLWRRWCREIHDAWQAGVVGRPLRVYPGGVVCTQVIGDLDCKQVGVVRAIAECTVVELHPAHTMVVLASDGLWAMVTNKAVHAHVHGMTSATTASHALMQLAKAHRRSTDNITVVVATFTWQSGVP</sequence>
<dbReference type="GO" id="GO:0046872">
    <property type="term" value="F:metal ion binding"/>
    <property type="evidence" value="ECO:0007669"/>
    <property type="project" value="UniProtKB-KW"/>
</dbReference>
<dbReference type="Gene3D" id="3.60.40.10">
    <property type="entry name" value="PPM-type phosphatase domain"/>
    <property type="match status" value="1"/>
</dbReference>
<dbReference type="InterPro" id="IPR015655">
    <property type="entry name" value="PP2C"/>
</dbReference>
<evidence type="ECO:0000256" key="3">
    <source>
        <dbReference type="ARBA" id="ARBA00022801"/>
    </source>
</evidence>
<keyword evidence="3 5" id="KW-0378">Hydrolase</keyword>
<accession>T0RPH3</accession>
<gene>
    <name evidence="7" type="ORF">SDRG_08173</name>
</gene>
<keyword evidence="8" id="KW-1185">Reference proteome</keyword>
<protein>
    <recommendedName>
        <fullName evidence="6">PPM-type phosphatase domain-containing protein</fullName>
    </recommendedName>
</protein>
<evidence type="ECO:0000256" key="4">
    <source>
        <dbReference type="ARBA" id="ARBA00022912"/>
    </source>
</evidence>
<name>T0RPH3_SAPDV</name>
<evidence type="ECO:0000256" key="2">
    <source>
        <dbReference type="ARBA" id="ARBA00022723"/>
    </source>
</evidence>
<dbReference type="InterPro" id="IPR000222">
    <property type="entry name" value="PP2C_BS"/>
</dbReference>
<keyword evidence="4 5" id="KW-0904">Protein phosphatase</keyword>
<proteinExistence type="inferred from homology"/>